<organism evidence="1 2">
    <name type="scientific">Cetraspora pellucida</name>
    <dbReference type="NCBI Taxonomy" id="1433469"/>
    <lineage>
        <taxon>Eukaryota</taxon>
        <taxon>Fungi</taxon>
        <taxon>Fungi incertae sedis</taxon>
        <taxon>Mucoromycota</taxon>
        <taxon>Glomeromycotina</taxon>
        <taxon>Glomeromycetes</taxon>
        <taxon>Diversisporales</taxon>
        <taxon>Gigasporaceae</taxon>
        <taxon>Cetraspora</taxon>
    </lineage>
</organism>
<comment type="caution">
    <text evidence="1">The sequence shown here is derived from an EMBL/GenBank/DDBJ whole genome shotgun (WGS) entry which is preliminary data.</text>
</comment>
<sequence length="149" mass="17706">MFNYLEYIEELSLNAIDLYSYKLEYNFEYSEAQNKSMIIRRNVMKHCKKLKYLDNGIIWINDDDWKKNGLDILFTKIGSITHIVFTHDTNSRIEKMISLGLQIKTIEYKKCLDEKTQNQLNFLGRKTFANNINPIETNNKIIEIIKSKN</sequence>
<gene>
    <name evidence="1" type="ORF">SPELUC_LOCUS13247</name>
</gene>
<keyword evidence="2" id="KW-1185">Reference proteome</keyword>
<accession>A0ACA9Q735</accession>
<dbReference type="Proteomes" id="UP000789366">
    <property type="component" value="Unassembled WGS sequence"/>
</dbReference>
<evidence type="ECO:0000313" key="1">
    <source>
        <dbReference type="EMBL" id="CAG8733021.1"/>
    </source>
</evidence>
<dbReference type="EMBL" id="CAJVPW010034218">
    <property type="protein sequence ID" value="CAG8733021.1"/>
    <property type="molecule type" value="Genomic_DNA"/>
</dbReference>
<evidence type="ECO:0000313" key="2">
    <source>
        <dbReference type="Proteomes" id="UP000789366"/>
    </source>
</evidence>
<reference evidence="1" key="1">
    <citation type="submission" date="2021-06" db="EMBL/GenBank/DDBJ databases">
        <authorList>
            <person name="Kallberg Y."/>
            <person name="Tangrot J."/>
            <person name="Rosling A."/>
        </authorList>
    </citation>
    <scope>NUCLEOTIDE SEQUENCE</scope>
    <source>
        <strain evidence="1">28 12/20/2015</strain>
    </source>
</reference>
<name>A0ACA9Q735_9GLOM</name>
<proteinExistence type="predicted"/>
<feature type="non-terminal residue" evidence="1">
    <location>
        <position position="149"/>
    </location>
</feature>
<protein>
    <submittedName>
        <fullName evidence="1">8743_t:CDS:1</fullName>
    </submittedName>
</protein>